<evidence type="ECO:0000256" key="2">
    <source>
        <dbReference type="ARBA" id="ARBA00012425"/>
    </source>
</evidence>
<dbReference type="InterPro" id="IPR008271">
    <property type="entry name" value="Ser/Thr_kinase_AS"/>
</dbReference>
<feature type="compositionally biased region" description="Low complexity" evidence="11">
    <location>
        <begin position="109"/>
        <end position="129"/>
    </location>
</feature>
<keyword evidence="3" id="KW-0723">Serine/threonine-protein kinase</keyword>
<dbReference type="GeneID" id="8857824"/>
<feature type="compositionally biased region" description="Polar residues" evidence="11">
    <location>
        <begin position="538"/>
        <end position="559"/>
    </location>
</feature>
<comment type="similarity">
    <text evidence="1">Belongs to the protein kinase superfamily. CMGC Ser/Thr protein kinase family. CDC2/CDKX subfamily.</text>
</comment>
<dbReference type="GO" id="GO:0005524">
    <property type="term" value="F:ATP binding"/>
    <property type="evidence" value="ECO:0007669"/>
    <property type="project" value="UniProtKB-UniRule"/>
</dbReference>
<dbReference type="GO" id="GO:0004693">
    <property type="term" value="F:cyclin-dependent protein serine/threonine kinase activity"/>
    <property type="evidence" value="ECO:0007669"/>
    <property type="project" value="UniProtKB-EC"/>
</dbReference>
<name>D2VY61_NAEGR</name>
<dbReference type="eggNOG" id="KOG0600">
    <property type="taxonomic scope" value="Eukaryota"/>
</dbReference>
<dbReference type="FunFam" id="3.30.200.20:FF:000124">
    <property type="entry name" value="Cyclin-dependent kinase 4"/>
    <property type="match status" value="1"/>
</dbReference>
<dbReference type="InterPro" id="IPR017441">
    <property type="entry name" value="Protein_kinase_ATP_BS"/>
</dbReference>
<dbReference type="AlphaFoldDB" id="D2VY61"/>
<evidence type="ECO:0000256" key="8">
    <source>
        <dbReference type="ARBA" id="ARBA00047811"/>
    </source>
</evidence>
<feature type="compositionally biased region" description="Low complexity" evidence="11">
    <location>
        <begin position="169"/>
        <end position="195"/>
    </location>
</feature>
<dbReference type="PROSITE" id="PS00108">
    <property type="entry name" value="PROTEIN_KINASE_ST"/>
    <property type="match status" value="1"/>
</dbReference>
<evidence type="ECO:0000256" key="9">
    <source>
        <dbReference type="ARBA" id="ARBA00048367"/>
    </source>
</evidence>
<keyword evidence="5 10" id="KW-0547">Nucleotide-binding</keyword>
<evidence type="ECO:0000259" key="12">
    <source>
        <dbReference type="PROSITE" id="PS50011"/>
    </source>
</evidence>
<evidence type="ECO:0000256" key="7">
    <source>
        <dbReference type="ARBA" id="ARBA00022840"/>
    </source>
</evidence>
<feature type="binding site" evidence="10">
    <location>
        <position position="241"/>
    </location>
    <ligand>
        <name>ATP</name>
        <dbReference type="ChEBI" id="CHEBI:30616"/>
    </ligand>
</feature>
<protein>
    <recommendedName>
        <fullName evidence="2">cyclin-dependent kinase</fullName>
        <ecNumber evidence="2">2.7.11.22</ecNumber>
    </recommendedName>
</protein>
<evidence type="ECO:0000256" key="3">
    <source>
        <dbReference type="ARBA" id="ARBA00022527"/>
    </source>
</evidence>
<comment type="catalytic activity">
    <reaction evidence="8">
        <text>L-threonyl-[protein] + ATP = O-phospho-L-threonyl-[protein] + ADP + H(+)</text>
        <dbReference type="Rhea" id="RHEA:46608"/>
        <dbReference type="Rhea" id="RHEA-COMP:11060"/>
        <dbReference type="Rhea" id="RHEA-COMP:11605"/>
        <dbReference type="ChEBI" id="CHEBI:15378"/>
        <dbReference type="ChEBI" id="CHEBI:30013"/>
        <dbReference type="ChEBI" id="CHEBI:30616"/>
        <dbReference type="ChEBI" id="CHEBI:61977"/>
        <dbReference type="ChEBI" id="CHEBI:456216"/>
        <dbReference type="EC" id="2.7.11.22"/>
    </reaction>
</comment>
<dbReference type="Pfam" id="PF00069">
    <property type="entry name" value="Pkinase"/>
    <property type="match status" value="1"/>
</dbReference>
<dbReference type="PROSITE" id="PS00107">
    <property type="entry name" value="PROTEIN_KINASE_ATP"/>
    <property type="match status" value="1"/>
</dbReference>
<dbReference type="Gene3D" id="1.10.510.10">
    <property type="entry name" value="Transferase(Phosphotransferase) domain 1"/>
    <property type="match status" value="1"/>
</dbReference>
<dbReference type="Proteomes" id="UP000006671">
    <property type="component" value="Unassembled WGS sequence"/>
</dbReference>
<evidence type="ECO:0000256" key="10">
    <source>
        <dbReference type="PROSITE-ProRule" id="PRU10141"/>
    </source>
</evidence>
<dbReference type="OrthoDB" id="10446818at2759"/>
<evidence type="ECO:0000256" key="1">
    <source>
        <dbReference type="ARBA" id="ARBA00006485"/>
    </source>
</evidence>
<dbReference type="InterPro" id="IPR050108">
    <property type="entry name" value="CDK"/>
</dbReference>
<evidence type="ECO:0000256" key="11">
    <source>
        <dbReference type="SAM" id="MobiDB-lite"/>
    </source>
</evidence>
<dbReference type="FunCoup" id="D2VY61">
    <property type="interactions" value="110"/>
</dbReference>
<feature type="domain" description="Protein kinase" evidence="12">
    <location>
        <begin position="211"/>
        <end position="505"/>
    </location>
</feature>
<dbReference type="RefSeq" id="XP_002671051.1">
    <property type="nucleotide sequence ID" value="XM_002671005.1"/>
</dbReference>
<feature type="compositionally biased region" description="Low complexity" evidence="11">
    <location>
        <begin position="598"/>
        <end position="607"/>
    </location>
</feature>
<evidence type="ECO:0000313" key="14">
    <source>
        <dbReference type="Proteomes" id="UP000006671"/>
    </source>
</evidence>
<comment type="catalytic activity">
    <reaction evidence="9">
        <text>L-seryl-[protein] + ATP = O-phospho-L-seryl-[protein] + ADP + H(+)</text>
        <dbReference type="Rhea" id="RHEA:17989"/>
        <dbReference type="Rhea" id="RHEA-COMP:9863"/>
        <dbReference type="Rhea" id="RHEA-COMP:11604"/>
        <dbReference type="ChEBI" id="CHEBI:15378"/>
        <dbReference type="ChEBI" id="CHEBI:29999"/>
        <dbReference type="ChEBI" id="CHEBI:30616"/>
        <dbReference type="ChEBI" id="CHEBI:83421"/>
        <dbReference type="ChEBI" id="CHEBI:456216"/>
        <dbReference type="EC" id="2.7.11.22"/>
    </reaction>
</comment>
<feature type="compositionally biased region" description="Basic residues" evidence="11">
    <location>
        <begin position="608"/>
        <end position="627"/>
    </location>
</feature>
<evidence type="ECO:0000256" key="4">
    <source>
        <dbReference type="ARBA" id="ARBA00022679"/>
    </source>
</evidence>
<keyword evidence="7 10" id="KW-0067">ATP-binding</keyword>
<feature type="region of interest" description="Disordered" evidence="11">
    <location>
        <begin position="1"/>
        <end position="200"/>
    </location>
</feature>
<dbReference type="InParanoid" id="D2VY61"/>
<evidence type="ECO:0000313" key="13">
    <source>
        <dbReference type="EMBL" id="EFC38307.1"/>
    </source>
</evidence>
<dbReference type="InterPro" id="IPR011009">
    <property type="entry name" value="Kinase-like_dom_sf"/>
</dbReference>
<proteinExistence type="inferred from homology"/>
<dbReference type="EMBL" id="GG738909">
    <property type="protein sequence ID" value="EFC38307.1"/>
    <property type="molecule type" value="Genomic_DNA"/>
</dbReference>
<dbReference type="STRING" id="5762.D2VY61"/>
<reference evidence="13 14" key="1">
    <citation type="journal article" date="2010" name="Cell">
        <title>The genome of Naegleria gruberi illuminates early eukaryotic versatility.</title>
        <authorList>
            <person name="Fritz-Laylin L.K."/>
            <person name="Prochnik S.E."/>
            <person name="Ginger M.L."/>
            <person name="Dacks J.B."/>
            <person name="Carpenter M.L."/>
            <person name="Field M.C."/>
            <person name="Kuo A."/>
            <person name="Paredez A."/>
            <person name="Chapman J."/>
            <person name="Pham J."/>
            <person name="Shu S."/>
            <person name="Neupane R."/>
            <person name="Cipriano M."/>
            <person name="Mancuso J."/>
            <person name="Tu H."/>
            <person name="Salamov A."/>
            <person name="Lindquist E."/>
            <person name="Shapiro H."/>
            <person name="Lucas S."/>
            <person name="Grigoriev I.V."/>
            <person name="Cande W.Z."/>
            <person name="Fulton C."/>
            <person name="Rokhsar D.S."/>
            <person name="Dawson S.C."/>
        </authorList>
    </citation>
    <scope>NUCLEOTIDE SEQUENCE [LARGE SCALE GENOMIC DNA]</scope>
    <source>
        <strain evidence="13 14">NEG-M</strain>
    </source>
</reference>
<dbReference type="KEGG" id="ngr:NAEGRDRAFT_53182"/>
<feature type="compositionally biased region" description="Low complexity" evidence="11">
    <location>
        <begin position="560"/>
        <end position="576"/>
    </location>
</feature>
<dbReference type="GO" id="GO:0005634">
    <property type="term" value="C:nucleus"/>
    <property type="evidence" value="ECO:0007669"/>
    <property type="project" value="TreeGrafter"/>
</dbReference>
<organism evidence="14">
    <name type="scientific">Naegleria gruberi</name>
    <name type="common">Amoeba</name>
    <dbReference type="NCBI Taxonomy" id="5762"/>
    <lineage>
        <taxon>Eukaryota</taxon>
        <taxon>Discoba</taxon>
        <taxon>Heterolobosea</taxon>
        <taxon>Tetramitia</taxon>
        <taxon>Eutetramitia</taxon>
        <taxon>Vahlkampfiidae</taxon>
        <taxon>Naegleria</taxon>
    </lineage>
</organism>
<dbReference type="PROSITE" id="PS50011">
    <property type="entry name" value="PROTEIN_KINASE_DOM"/>
    <property type="match status" value="1"/>
</dbReference>
<feature type="region of interest" description="Disordered" evidence="11">
    <location>
        <begin position="527"/>
        <end position="667"/>
    </location>
</feature>
<dbReference type="SUPFAM" id="SSF56112">
    <property type="entry name" value="Protein kinase-like (PK-like)"/>
    <property type="match status" value="1"/>
</dbReference>
<evidence type="ECO:0000256" key="6">
    <source>
        <dbReference type="ARBA" id="ARBA00022777"/>
    </source>
</evidence>
<dbReference type="OMA" id="EPKALFP"/>
<dbReference type="VEuPathDB" id="AmoebaDB:NAEGRDRAFT_88186"/>
<dbReference type="PANTHER" id="PTHR24056">
    <property type="entry name" value="CELL DIVISION PROTEIN KINASE"/>
    <property type="match status" value="1"/>
</dbReference>
<feature type="compositionally biased region" description="Basic residues" evidence="11">
    <location>
        <begin position="586"/>
        <end position="597"/>
    </location>
</feature>
<feature type="compositionally biased region" description="Low complexity" evidence="11">
    <location>
        <begin position="89"/>
        <end position="102"/>
    </location>
</feature>
<dbReference type="FunFam" id="1.10.510.10:FF:000624">
    <property type="entry name" value="Mitogen-activated protein kinase"/>
    <property type="match status" value="1"/>
</dbReference>
<dbReference type="VEuPathDB" id="AmoebaDB:NAEGRDRAFT_53182"/>
<evidence type="ECO:0000256" key="5">
    <source>
        <dbReference type="ARBA" id="ARBA00022741"/>
    </source>
</evidence>
<dbReference type="Gene3D" id="3.30.200.20">
    <property type="entry name" value="Phosphorylase Kinase, domain 1"/>
    <property type="match status" value="1"/>
</dbReference>
<accession>D2VY61</accession>
<gene>
    <name evidence="13" type="ORF">NAEGRDRAFT_53182</name>
</gene>
<dbReference type="EC" id="2.7.11.22" evidence="2"/>
<sequence>MNNNKSLQMEEDRGRSTFDDHNNKESNHSRRNYHGDYNDRRSRDDVDNRERRHSGGRSNYNNYNSSANGSTSSGGNSTNNYHSSKHHSSSSNSNASSSSNSSYHHHRSNNSTTHHNSTSSSSNNTSSSTQNGERRPPPPTTTTTTTKDSSSHPPPPPVVLNGTQKPHPTDNTTTRVQNNNNNTTTIKPNNNNFTRPNPPRNPLAERFQHIEKDEGKVGEGTYGEVFKAVDKRDNSLVAIKKIRIDPQREKEGFPITSIREIRILKEIEHKNIVKLLDVTWNSKGTFFLVFEYVDHDLAGLNAKGHRFDEDELRSIMYQLLNALHCCHSRDIMHRDLKASNVLIKKDGTLKLADFGLSRIAQKNKQEYTNRVVTRWYRPPELLLGATTYDYAVDMWSVGCILGEMLLPFAGEKEPKALFPGSDDVNQLEKIFEWCGTPSTEEWAEVENLAHWNALKPKESKKRRLLERFANLKSCSKKVLDLLDKLLVLNPAKRLTTNECLNHDWFWEKGSTTNIKLKNLPSTATNEFLTRKKGDNKPNAPSHQLPGSTSVQQLPHNINQSYGVSSTSSSHPPFGSSNGNRHSYNPSHHHQSSHHSSHHSNTSSSHHNGSSHHNSHHHHQSSHHHSSSSHHGSTGSGHSNNYHRDNRHHHDPPQRNNQLAPPNKKVKY</sequence>
<dbReference type="SMART" id="SM00220">
    <property type="entry name" value="S_TKc"/>
    <property type="match status" value="1"/>
</dbReference>
<keyword evidence="14" id="KW-1185">Reference proteome</keyword>
<feature type="compositionally biased region" description="Basic and acidic residues" evidence="11">
    <location>
        <begin position="8"/>
        <end position="50"/>
    </location>
</feature>
<dbReference type="InterPro" id="IPR000719">
    <property type="entry name" value="Prot_kinase_dom"/>
</dbReference>
<feature type="compositionally biased region" description="Low complexity" evidence="11">
    <location>
        <begin position="628"/>
        <end position="639"/>
    </location>
</feature>
<keyword evidence="6" id="KW-0418">Kinase</keyword>
<feature type="compositionally biased region" description="Low complexity" evidence="11">
    <location>
        <begin position="56"/>
        <end position="82"/>
    </location>
</feature>
<keyword evidence="4" id="KW-0808">Transferase</keyword>